<dbReference type="InterPro" id="IPR017439">
    <property type="entry name" value="Amidohydrolase"/>
</dbReference>
<dbReference type="InterPro" id="IPR052030">
    <property type="entry name" value="Peptidase_M20/M20A_hydrolases"/>
</dbReference>
<dbReference type="InterPro" id="IPR017145">
    <property type="entry name" value="Aminobenzoyl-glu_utiliz_pB"/>
</dbReference>
<sequence length="488" mass="52718">MKREDNQRIRLVEQFVEAKRDDFIDLADRIWDLAETRWEEFRSVEAQIELFEREGFRITRNLGGLPTAFVAEAGNEGPVAGFLGEYDALSNMSQQAAAVEACPVCAGGSGHGCGHHLLGVGAMLAAVATRDYLLSQDLPGVVRYFGCPAEEGGAGKTYMAREGVFDDIDFALTWHPGPFSGIFKYKSLAVMQAFFRFTGVASHAAASPHLGRSALDAVELMNVGVNFLREHMPAEARVHYAITDAGGLAANVVQARAEVLYVVRAPNIEQAWALFERVRRIGAGAALMTETTVEVEVDRACSDVLRNETIEALIMDNLERFGPPPFDQSDRDFVTRLAGNISAGDLQECLDAYRGPAGAHGLADTPLPLNEEPGSLTGSSDVGDVSWVVPTTQYLGACYAVGTNMHTWQLVSQGKLPAAHKGMLHAAKVLAATALDLLTEPSHIDAAQAEHACLTGGRPYVCPIPESVLAPPLRKRTEKKRTEKGTLT</sequence>
<dbReference type="InterPro" id="IPR036264">
    <property type="entry name" value="Bact_exopeptidase_dim_dom"/>
</dbReference>
<name>A0A1I7EII1_9BURK</name>
<dbReference type="AlphaFoldDB" id="A0A1I7EII1"/>
<dbReference type="PANTHER" id="PTHR30575:SF0">
    <property type="entry name" value="XAA-ARG DIPEPTIDASE"/>
    <property type="match status" value="1"/>
</dbReference>
<protein>
    <submittedName>
        <fullName evidence="1">Aminobenzoyl-glutamate utilization protein B</fullName>
    </submittedName>
</protein>
<dbReference type="GO" id="GO:0046657">
    <property type="term" value="P:folic acid catabolic process"/>
    <property type="evidence" value="ECO:0007669"/>
    <property type="project" value="TreeGrafter"/>
</dbReference>
<evidence type="ECO:0000313" key="2">
    <source>
        <dbReference type="Proteomes" id="UP000198844"/>
    </source>
</evidence>
<dbReference type="Gene3D" id="3.30.70.360">
    <property type="match status" value="1"/>
</dbReference>
<proteinExistence type="predicted"/>
<dbReference type="EMBL" id="FPBH01000022">
    <property type="protein sequence ID" value="SFU23753.1"/>
    <property type="molecule type" value="Genomic_DNA"/>
</dbReference>
<organism evidence="1 2">
    <name type="scientific">Paraburkholderia aspalathi</name>
    <dbReference type="NCBI Taxonomy" id="1324617"/>
    <lineage>
        <taxon>Bacteria</taxon>
        <taxon>Pseudomonadati</taxon>
        <taxon>Pseudomonadota</taxon>
        <taxon>Betaproteobacteria</taxon>
        <taxon>Burkholderiales</taxon>
        <taxon>Burkholderiaceae</taxon>
        <taxon>Paraburkholderia</taxon>
    </lineage>
</organism>
<dbReference type="PIRSF" id="PIRSF037227">
    <property type="entry name" value="Aminobenzoyl-glu_utiliz_pB"/>
    <property type="match status" value="1"/>
</dbReference>
<dbReference type="NCBIfam" id="TIGR01891">
    <property type="entry name" value="amidohydrolases"/>
    <property type="match status" value="1"/>
</dbReference>
<evidence type="ECO:0000313" key="1">
    <source>
        <dbReference type="EMBL" id="SFU23753.1"/>
    </source>
</evidence>
<dbReference type="RefSeq" id="WP_093641507.1">
    <property type="nucleotide sequence ID" value="NZ_FPBH01000022.1"/>
</dbReference>
<dbReference type="GO" id="GO:0016805">
    <property type="term" value="F:dipeptidase activity"/>
    <property type="evidence" value="ECO:0007669"/>
    <property type="project" value="TreeGrafter"/>
</dbReference>
<dbReference type="OrthoDB" id="9781032at2"/>
<dbReference type="GO" id="GO:0005737">
    <property type="term" value="C:cytoplasm"/>
    <property type="evidence" value="ECO:0007669"/>
    <property type="project" value="TreeGrafter"/>
</dbReference>
<dbReference type="PANTHER" id="PTHR30575">
    <property type="entry name" value="PEPTIDASE M20"/>
    <property type="match status" value="1"/>
</dbReference>
<dbReference type="Proteomes" id="UP000198844">
    <property type="component" value="Unassembled WGS sequence"/>
</dbReference>
<accession>A0A1I7EII1</accession>
<reference evidence="1 2" key="1">
    <citation type="submission" date="2016-10" db="EMBL/GenBank/DDBJ databases">
        <authorList>
            <person name="de Groot N.N."/>
        </authorList>
    </citation>
    <scope>NUCLEOTIDE SEQUENCE [LARGE SCALE GENOMIC DNA]</scope>
    <source>
        <strain evidence="1 2">LMG 27731</strain>
    </source>
</reference>
<dbReference type="SUPFAM" id="SSF53187">
    <property type="entry name" value="Zn-dependent exopeptidases"/>
    <property type="match status" value="1"/>
</dbReference>
<dbReference type="SUPFAM" id="SSF55031">
    <property type="entry name" value="Bacterial exopeptidase dimerisation domain"/>
    <property type="match status" value="1"/>
</dbReference>
<dbReference type="GO" id="GO:0071713">
    <property type="term" value="F:para-aminobenzoyl-glutamate hydrolase activity"/>
    <property type="evidence" value="ECO:0007669"/>
    <property type="project" value="TreeGrafter"/>
</dbReference>
<dbReference type="FunFam" id="3.30.70.360:FF:000004">
    <property type="entry name" value="Peptidase M20 domain-containing protein 2"/>
    <property type="match status" value="1"/>
</dbReference>
<gene>
    <name evidence="1" type="ORF">SAMN05192563_1022147</name>
</gene>
<dbReference type="Gene3D" id="3.40.630.10">
    <property type="entry name" value="Zn peptidases"/>
    <property type="match status" value="1"/>
</dbReference>